<feature type="transmembrane region" description="Helical" evidence="1">
    <location>
        <begin position="54"/>
        <end position="76"/>
    </location>
</feature>
<name>A0ABV6UFX4_9ACTN</name>
<feature type="transmembrane region" description="Helical" evidence="1">
    <location>
        <begin position="175"/>
        <end position="196"/>
    </location>
</feature>
<organism evidence="2 3">
    <name type="scientific">Streptacidiphilus cavernicola</name>
    <dbReference type="NCBI Taxonomy" id="3342716"/>
    <lineage>
        <taxon>Bacteria</taxon>
        <taxon>Bacillati</taxon>
        <taxon>Actinomycetota</taxon>
        <taxon>Actinomycetes</taxon>
        <taxon>Kitasatosporales</taxon>
        <taxon>Streptomycetaceae</taxon>
        <taxon>Streptacidiphilus</taxon>
    </lineage>
</organism>
<feature type="transmembrane region" description="Helical" evidence="1">
    <location>
        <begin position="151"/>
        <end position="169"/>
    </location>
</feature>
<evidence type="ECO:0000256" key="1">
    <source>
        <dbReference type="SAM" id="Phobius"/>
    </source>
</evidence>
<dbReference type="Proteomes" id="UP001592528">
    <property type="component" value="Unassembled WGS sequence"/>
</dbReference>
<keyword evidence="3" id="KW-1185">Reference proteome</keyword>
<feature type="transmembrane region" description="Helical" evidence="1">
    <location>
        <begin position="88"/>
        <end position="113"/>
    </location>
</feature>
<sequence>MKHVAGVPIGLVVCRLVWKNWTTSSDDPPEDPQPSRRLLVDLSMQERSHQATSVAGLNAFAGALLGFESVLGVVGLNLDSCPNWKGAALAALAIGILVILISLADFVAPGHTLREDEPKRLKKYRLPLRSYSLSPADLTHHLGKALRDSEMMAFTTVATIYNFNAWYTIGPKKRFLTISVFLLILALTLGGIGVGVKAAR</sequence>
<gene>
    <name evidence="2" type="ORF">ACEZDJ_03540</name>
</gene>
<protein>
    <submittedName>
        <fullName evidence="2">Uncharacterized protein</fullName>
    </submittedName>
</protein>
<reference evidence="2 3" key="1">
    <citation type="submission" date="2024-09" db="EMBL/GenBank/DDBJ databases">
        <authorList>
            <person name="Lee S.D."/>
        </authorList>
    </citation>
    <scope>NUCLEOTIDE SEQUENCE [LARGE SCALE GENOMIC DNA]</scope>
    <source>
        <strain evidence="2 3">N1-5</strain>
    </source>
</reference>
<accession>A0ABV6UFX4</accession>
<dbReference type="RefSeq" id="WP_157623980.1">
    <property type="nucleotide sequence ID" value="NZ_JBHEZZ010000002.1"/>
</dbReference>
<dbReference type="EMBL" id="JBHEZZ010000002">
    <property type="protein sequence ID" value="MFC1400358.1"/>
    <property type="molecule type" value="Genomic_DNA"/>
</dbReference>
<keyword evidence="1" id="KW-0472">Membrane</keyword>
<evidence type="ECO:0000313" key="2">
    <source>
        <dbReference type="EMBL" id="MFC1400358.1"/>
    </source>
</evidence>
<evidence type="ECO:0000313" key="3">
    <source>
        <dbReference type="Proteomes" id="UP001592528"/>
    </source>
</evidence>
<keyword evidence="1" id="KW-0812">Transmembrane</keyword>
<comment type="caution">
    <text evidence="2">The sequence shown here is derived from an EMBL/GenBank/DDBJ whole genome shotgun (WGS) entry which is preliminary data.</text>
</comment>
<keyword evidence="1" id="KW-1133">Transmembrane helix</keyword>
<proteinExistence type="predicted"/>